<comment type="caution">
    <text evidence="6">The sequence shown here is derived from an EMBL/GenBank/DDBJ whole genome shotgun (WGS) entry which is preliminary data.</text>
</comment>
<keyword evidence="2 4" id="KW-0238">DNA-binding</keyword>
<proteinExistence type="predicted"/>
<name>A0A917UB18_9ACTN</name>
<dbReference type="InterPro" id="IPR001647">
    <property type="entry name" value="HTH_TetR"/>
</dbReference>
<accession>A0A917UB18</accession>
<evidence type="ECO:0000256" key="2">
    <source>
        <dbReference type="ARBA" id="ARBA00023125"/>
    </source>
</evidence>
<evidence type="ECO:0000256" key="3">
    <source>
        <dbReference type="ARBA" id="ARBA00023163"/>
    </source>
</evidence>
<keyword evidence="7" id="KW-1185">Reference proteome</keyword>
<feature type="DNA-binding region" description="H-T-H motif" evidence="4">
    <location>
        <begin position="45"/>
        <end position="64"/>
    </location>
</feature>
<evidence type="ECO:0000259" key="5">
    <source>
        <dbReference type="PROSITE" id="PS50977"/>
    </source>
</evidence>
<dbReference type="Pfam" id="PF00440">
    <property type="entry name" value="TetR_N"/>
    <property type="match status" value="1"/>
</dbReference>
<dbReference type="GO" id="GO:0045892">
    <property type="term" value="P:negative regulation of DNA-templated transcription"/>
    <property type="evidence" value="ECO:0007669"/>
    <property type="project" value="InterPro"/>
</dbReference>
<evidence type="ECO:0000313" key="6">
    <source>
        <dbReference type="EMBL" id="GGM67421.1"/>
    </source>
</evidence>
<dbReference type="AlphaFoldDB" id="A0A917UB18"/>
<dbReference type="Gene3D" id="1.10.10.60">
    <property type="entry name" value="Homeodomain-like"/>
    <property type="match status" value="1"/>
</dbReference>
<reference evidence="6" key="1">
    <citation type="journal article" date="2014" name="Int. J. Syst. Evol. Microbiol.">
        <title>Complete genome sequence of Corynebacterium casei LMG S-19264T (=DSM 44701T), isolated from a smear-ripened cheese.</title>
        <authorList>
            <consortium name="US DOE Joint Genome Institute (JGI-PGF)"/>
            <person name="Walter F."/>
            <person name="Albersmeier A."/>
            <person name="Kalinowski J."/>
            <person name="Ruckert C."/>
        </authorList>
    </citation>
    <scope>NUCLEOTIDE SEQUENCE</scope>
    <source>
        <strain evidence="6">JCM 19831</strain>
    </source>
</reference>
<dbReference type="InterPro" id="IPR036271">
    <property type="entry name" value="Tet_transcr_reg_TetR-rel_C_sf"/>
</dbReference>
<feature type="domain" description="HTH tetR-type" evidence="5">
    <location>
        <begin position="22"/>
        <end position="82"/>
    </location>
</feature>
<dbReference type="RefSeq" id="WP_190255407.1">
    <property type="nucleotide sequence ID" value="NZ_BMPI01000055.1"/>
</dbReference>
<dbReference type="Gene3D" id="1.10.357.10">
    <property type="entry name" value="Tetracycline Repressor, domain 2"/>
    <property type="match status" value="1"/>
</dbReference>
<dbReference type="Pfam" id="PF02909">
    <property type="entry name" value="TetR_C_1"/>
    <property type="match status" value="1"/>
</dbReference>
<evidence type="ECO:0000256" key="4">
    <source>
        <dbReference type="PROSITE-ProRule" id="PRU00335"/>
    </source>
</evidence>
<keyword evidence="1" id="KW-0805">Transcription regulation</keyword>
<protein>
    <submittedName>
        <fullName evidence="6">TetR family transcriptional regulator</fullName>
    </submittedName>
</protein>
<evidence type="ECO:0000313" key="7">
    <source>
        <dbReference type="Proteomes" id="UP000642070"/>
    </source>
</evidence>
<dbReference type="GO" id="GO:0000976">
    <property type="term" value="F:transcription cis-regulatory region binding"/>
    <property type="evidence" value="ECO:0007669"/>
    <property type="project" value="TreeGrafter"/>
</dbReference>
<organism evidence="6 7">
    <name type="scientific">Dactylosporangium sucinum</name>
    <dbReference type="NCBI Taxonomy" id="1424081"/>
    <lineage>
        <taxon>Bacteria</taxon>
        <taxon>Bacillati</taxon>
        <taxon>Actinomycetota</taxon>
        <taxon>Actinomycetes</taxon>
        <taxon>Micromonosporales</taxon>
        <taxon>Micromonosporaceae</taxon>
        <taxon>Dactylosporangium</taxon>
    </lineage>
</organism>
<keyword evidence="3" id="KW-0804">Transcription</keyword>
<dbReference type="GO" id="GO:0003700">
    <property type="term" value="F:DNA-binding transcription factor activity"/>
    <property type="evidence" value="ECO:0007669"/>
    <property type="project" value="TreeGrafter"/>
</dbReference>
<reference evidence="6" key="2">
    <citation type="submission" date="2020-09" db="EMBL/GenBank/DDBJ databases">
        <authorList>
            <person name="Sun Q."/>
            <person name="Ohkuma M."/>
        </authorList>
    </citation>
    <scope>NUCLEOTIDE SEQUENCE</scope>
    <source>
        <strain evidence="6">JCM 19831</strain>
    </source>
</reference>
<gene>
    <name evidence="6" type="ORF">GCM10007977_081510</name>
</gene>
<dbReference type="Proteomes" id="UP000642070">
    <property type="component" value="Unassembled WGS sequence"/>
</dbReference>
<evidence type="ECO:0000256" key="1">
    <source>
        <dbReference type="ARBA" id="ARBA00023015"/>
    </source>
</evidence>
<dbReference type="InterPro" id="IPR004111">
    <property type="entry name" value="Repressor_TetR_C"/>
</dbReference>
<dbReference type="PANTHER" id="PTHR30055:SF151">
    <property type="entry name" value="TRANSCRIPTIONAL REGULATORY PROTEIN"/>
    <property type="match status" value="1"/>
</dbReference>
<sequence>MARNPDNGLIWARAEPSIRKPRFSREMIAAAALEIADTEGFDAVSMRDVASALGAATMTLYNYVRTKDDLVALMHDAIMAEILVPAGELPAAWRDAVTLIAGRIRAALVRHPWAVGAMQEAQPGPNAIRALEQYLAAVGDSRLTRAQKFDLLTAVNAYVFGNVLITVGTRKRAESEAGDPDLVEQVFALTNTLLETGEFPHTAELLIQRTTPDDNAPPVRDDDQGVEEQFHRGLAALLDGLSARFAAGG</sequence>
<dbReference type="InterPro" id="IPR050109">
    <property type="entry name" value="HTH-type_TetR-like_transc_reg"/>
</dbReference>
<dbReference type="InterPro" id="IPR009057">
    <property type="entry name" value="Homeodomain-like_sf"/>
</dbReference>
<dbReference type="PROSITE" id="PS50977">
    <property type="entry name" value="HTH_TETR_2"/>
    <property type="match status" value="1"/>
</dbReference>
<dbReference type="SUPFAM" id="SSF48498">
    <property type="entry name" value="Tetracyclin repressor-like, C-terminal domain"/>
    <property type="match status" value="1"/>
</dbReference>
<dbReference type="EMBL" id="BMPI01000055">
    <property type="protein sequence ID" value="GGM67421.1"/>
    <property type="molecule type" value="Genomic_DNA"/>
</dbReference>
<dbReference type="SUPFAM" id="SSF46689">
    <property type="entry name" value="Homeodomain-like"/>
    <property type="match status" value="1"/>
</dbReference>
<dbReference type="PANTHER" id="PTHR30055">
    <property type="entry name" value="HTH-TYPE TRANSCRIPTIONAL REGULATOR RUTR"/>
    <property type="match status" value="1"/>
</dbReference>